<dbReference type="Pfam" id="PF11181">
    <property type="entry name" value="YflT"/>
    <property type="match status" value="1"/>
</dbReference>
<dbReference type="EMBL" id="RIAX01000007">
    <property type="protein sequence ID" value="RNF39231.1"/>
    <property type="molecule type" value="Genomic_DNA"/>
</dbReference>
<protein>
    <submittedName>
        <fullName evidence="2">General stress protein</fullName>
    </submittedName>
</protein>
<proteinExistence type="predicted"/>
<keyword evidence="3" id="KW-1185">Reference proteome</keyword>
<dbReference type="AlphaFoldDB" id="A0A3M8P728"/>
<evidence type="ECO:0000313" key="3">
    <source>
        <dbReference type="Proteomes" id="UP000275473"/>
    </source>
</evidence>
<gene>
    <name evidence="2" type="ORF">EEX84_11080</name>
</gene>
<reference evidence="2 3" key="1">
    <citation type="journal article" date="2018" name="Int. J. Syst. Evol. Microbiol.">
        <title>Planococcus salinus sp. nov., a moderately halophilic bacterium isolated from a saline-alkali soil.</title>
        <authorList>
            <person name="Gan L."/>
        </authorList>
    </citation>
    <scope>NUCLEOTIDE SEQUENCE [LARGE SCALE GENOMIC DNA]</scope>
    <source>
        <strain evidence="2 3">LCB217</strain>
    </source>
</reference>
<dbReference type="InterPro" id="IPR025889">
    <property type="entry name" value="GSP17M-like_dom"/>
</dbReference>
<dbReference type="OrthoDB" id="2353304at2"/>
<sequence>MTLSYREYQQDDAAIRDIENLKTEGVLPDDIYVFTNDTGRTKDIAKMAKVRTASDASETGIGTTIANAFRSKEGATLAQFQELGFSDAEAEMLEKTVAEQKVVVVVKSMPEGSTF</sequence>
<evidence type="ECO:0000313" key="2">
    <source>
        <dbReference type="EMBL" id="RNF39231.1"/>
    </source>
</evidence>
<organism evidence="2 3">
    <name type="scientific">Planococcus salinus</name>
    <dbReference type="NCBI Taxonomy" id="1848460"/>
    <lineage>
        <taxon>Bacteria</taxon>
        <taxon>Bacillati</taxon>
        <taxon>Bacillota</taxon>
        <taxon>Bacilli</taxon>
        <taxon>Bacillales</taxon>
        <taxon>Caryophanaceae</taxon>
        <taxon>Planococcus</taxon>
    </lineage>
</organism>
<evidence type="ECO:0000259" key="1">
    <source>
        <dbReference type="Pfam" id="PF11181"/>
    </source>
</evidence>
<dbReference type="RefSeq" id="WP_123165699.1">
    <property type="nucleotide sequence ID" value="NZ_RIAX01000007.1"/>
</dbReference>
<feature type="domain" description="General stress protein 17M-like" evidence="1">
    <location>
        <begin position="6"/>
        <end position="99"/>
    </location>
</feature>
<comment type="caution">
    <text evidence="2">The sequence shown here is derived from an EMBL/GenBank/DDBJ whole genome shotgun (WGS) entry which is preliminary data.</text>
</comment>
<accession>A0A3M8P728</accession>
<name>A0A3M8P728_9BACL</name>
<dbReference type="Proteomes" id="UP000275473">
    <property type="component" value="Unassembled WGS sequence"/>
</dbReference>